<proteinExistence type="predicted"/>
<evidence type="ECO:0000313" key="3">
    <source>
        <dbReference type="Proteomes" id="UP000178348"/>
    </source>
</evidence>
<reference evidence="2 3" key="1">
    <citation type="journal article" date="2016" name="Nat. Commun.">
        <title>Thousands of microbial genomes shed light on interconnected biogeochemical processes in an aquifer system.</title>
        <authorList>
            <person name="Anantharaman K."/>
            <person name="Brown C.T."/>
            <person name="Hug L.A."/>
            <person name="Sharon I."/>
            <person name="Castelle C.J."/>
            <person name="Probst A.J."/>
            <person name="Thomas B.C."/>
            <person name="Singh A."/>
            <person name="Wilkins M.J."/>
            <person name="Karaoz U."/>
            <person name="Brodie E.L."/>
            <person name="Williams K.H."/>
            <person name="Hubbard S.S."/>
            <person name="Banfield J.F."/>
        </authorList>
    </citation>
    <scope>NUCLEOTIDE SEQUENCE [LARGE SCALE GENOMIC DNA]</scope>
</reference>
<dbReference type="EMBL" id="MHLB01000047">
    <property type="protein sequence ID" value="OGZ01201.1"/>
    <property type="molecule type" value="Genomic_DNA"/>
</dbReference>
<keyword evidence="1" id="KW-0812">Transmembrane</keyword>
<evidence type="ECO:0000256" key="1">
    <source>
        <dbReference type="SAM" id="Phobius"/>
    </source>
</evidence>
<feature type="transmembrane region" description="Helical" evidence="1">
    <location>
        <begin position="49"/>
        <end position="66"/>
    </location>
</feature>
<name>A0A1G2CKM3_9BACT</name>
<sequence>MMIQTLRSFRIGPFAVFDFAISYIAVYFLAPLLSRLFSYVGISVTRAQWLWLTLPISILAHLLSGAKTPFTMMVLDPHLNSLGSIFAKLVIVGMLYMGIFRG</sequence>
<organism evidence="2 3">
    <name type="scientific">Candidatus Liptonbacteria bacterium RIFCSPLOWO2_01_FULL_53_13</name>
    <dbReference type="NCBI Taxonomy" id="1798651"/>
    <lineage>
        <taxon>Bacteria</taxon>
        <taxon>Candidatus Liptoniibacteriota</taxon>
    </lineage>
</organism>
<feature type="transmembrane region" description="Helical" evidence="1">
    <location>
        <begin position="78"/>
        <end position="99"/>
    </location>
</feature>
<evidence type="ECO:0000313" key="2">
    <source>
        <dbReference type="EMBL" id="OGZ01201.1"/>
    </source>
</evidence>
<dbReference type="AlphaFoldDB" id="A0A1G2CKM3"/>
<accession>A0A1G2CKM3</accession>
<feature type="transmembrane region" description="Helical" evidence="1">
    <location>
        <begin position="12"/>
        <end position="29"/>
    </location>
</feature>
<keyword evidence="1" id="KW-1133">Transmembrane helix</keyword>
<dbReference type="Proteomes" id="UP000178348">
    <property type="component" value="Unassembled WGS sequence"/>
</dbReference>
<keyword evidence="1" id="KW-0472">Membrane</keyword>
<gene>
    <name evidence="2" type="ORF">A2946_01715</name>
</gene>
<comment type="caution">
    <text evidence="2">The sequence shown here is derived from an EMBL/GenBank/DDBJ whole genome shotgun (WGS) entry which is preliminary data.</text>
</comment>
<protein>
    <submittedName>
        <fullName evidence="2">Uncharacterized protein</fullName>
    </submittedName>
</protein>